<dbReference type="AlphaFoldDB" id="A0AA51RX95"/>
<sequence>MKALVISALSTFALLSASSVTSMVEANDDGHDLVKIVCQNTGSKVGLESSGLTKMVEQCGQALAGKMFDSDSPLSDEDAEAIESRCIDEAQEAGEEQFDAMFDRCASREAIAALQGLAQ</sequence>
<keyword evidence="1" id="KW-0732">Signal</keyword>
<dbReference type="RefSeq" id="WP_309204398.1">
    <property type="nucleotide sequence ID" value="NZ_CP133548.1"/>
</dbReference>
<evidence type="ECO:0008006" key="4">
    <source>
        <dbReference type="Google" id="ProtNLM"/>
    </source>
</evidence>
<evidence type="ECO:0000313" key="3">
    <source>
        <dbReference type="Proteomes" id="UP001239782"/>
    </source>
</evidence>
<evidence type="ECO:0000313" key="2">
    <source>
        <dbReference type="EMBL" id="WMS89144.1"/>
    </source>
</evidence>
<name>A0AA51RX95_9GAMM</name>
<accession>A0AA51RX95</accession>
<evidence type="ECO:0000256" key="1">
    <source>
        <dbReference type="SAM" id="SignalP"/>
    </source>
</evidence>
<protein>
    <recommendedName>
        <fullName evidence="4">Secreted protein</fullName>
    </recommendedName>
</protein>
<dbReference type="KEGG" id="plei:Q9312_09595"/>
<proteinExistence type="predicted"/>
<gene>
    <name evidence="2" type="ORF">Q9312_09595</name>
</gene>
<organism evidence="2 3">
    <name type="scientific">Pleionea litopenaei</name>
    <dbReference type="NCBI Taxonomy" id="3070815"/>
    <lineage>
        <taxon>Bacteria</taxon>
        <taxon>Pseudomonadati</taxon>
        <taxon>Pseudomonadota</taxon>
        <taxon>Gammaproteobacteria</taxon>
        <taxon>Oceanospirillales</taxon>
        <taxon>Pleioneaceae</taxon>
        <taxon>Pleionea</taxon>
    </lineage>
</organism>
<dbReference type="Proteomes" id="UP001239782">
    <property type="component" value="Chromosome"/>
</dbReference>
<feature type="chain" id="PRO_5041311165" description="Secreted protein" evidence="1">
    <location>
        <begin position="23"/>
        <end position="119"/>
    </location>
</feature>
<keyword evidence="3" id="KW-1185">Reference proteome</keyword>
<reference evidence="2 3" key="1">
    <citation type="submission" date="2023-08" db="EMBL/GenBank/DDBJ databases">
        <title>Pleionea litopenaei sp. nov., isolated from stomach of juvenile Litopenaeus vannamei.</title>
        <authorList>
            <person name="Rho A.M."/>
            <person name="Hwang C.Y."/>
        </authorList>
    </citation>
    <scope>NUCLEOTIDE SEQUENCE [LARGE SCALE GENOMIC DNA]</scope>
    <source>
        <strain evidence="2 3">HL-JVS1</strain>
    </source>
</reference>
<feature type="signal peptide" evidence="1">
    <location>
        <begin position="1"/>
        <end position="22"/>
    </location>
</feature>
<dbReference type="EMBL" id="CP133548">
    <property type="protein sequence ID" value="WMS89144.1"/>
    <property type="molecule type" value="Genomic_DNA"/>
</dbReference>